<dbReference type="PROSITE" id="PS50123">
    <property type="entry name" value="CHER"/>
    <property type="match status" value="1"/>
</dbReference>
<dbReference type="OrthoDB" id="9816309at2"/>
<name>A0A098MCA3_9BACL</name>
<keyword evidence="5" id="KW-0949">S-adenosyl-L-methionine</keyword>
<evidence type="ECO:0000256" key="1">
    <source>
        <dbReference type="ARBA" id="ARBA00001541"/>
    </source>
</evidence>
<comment type="catalytic activity">
    <reaction evidence="1">
        <text>L-glutamyl-[protein] + S-adenosyl-L-methionine = [protein]-L-glutamate 5-O-methyl ester + S-adenosyl-L-homocysteine</text>
        <dbReference type="Rhea" id="RHEA:24452"/>
        <dbReference type="Rhea" id="RHEA-COMP:10208"/>
        <dbReference type="Rhea" id="RHEA-COMP:10311"/>
        <dbReference type="ChEBI" id="CHEBI:29973"/>
        <dbReference type="ChEBI" id="CHEBI:57856"/>
        <dbReference type="ChEBI" id="CHEBI:59789"/>
        <dbReference type="ChEBI" id="CHEBI:82795"/>
        <dbReference type="EC" id="2.1.1.80"/>
    </reaction>
</comment>
<evidence type="ECO:0000256" key="3">
    <source>
        <dbReference type="ARBA" id="ARBA00022603"/>
    </source>
</evidence>
<dbReference type="Pfam" id="PF01739">
    <property type="entry name" value="CheR"/>
    <property type="match status" value="1"/>
</dbReference>
<keyword evidence="4" id="KW-0808">Transferase</keyword>
<dbReference type="PIRSF" id="PIRSF000410">
    <property type="entry name" value="CheR"/>
    <property type="match status" value="1"/>
</dbReference>
<dbReference type="PRINTS" id="PR00996">
    <property type="entry name" value="CHERMTFRASE"/>
</dbReference>
<dbReference type="AlphaFoldDB" id="A0A098MCA3"/>
<dbReference type="Gene3D" id="1.10.155.10">
    <property type="entry name" value="Chemotaxis receptor methyltransferase CheR, N-terminal domain"/>
    <property type="match status" value="1"/>
</dbReference>
<keyword evidence="8" id="KW-1185">Reference proteome</keyword>
<accession>A0A098MCA3</accession>
<dbReference type="SUPFAM" id="SSF47757">
    <property type="entry name" value="Chemotaxis receptor methyltransferase CheR, N-terminal domain"/>
    <property type="match status" value="1"/>
</dbReference>
<gene>
    <name evidence="7" type="ORF">PWYN_13195</name>
</gene>
<dbReference type="InterPro" id="IPR026024">
    <property type="entry name" value="Chemotaxis_MeTrfase_CheR"/>
</dbReference>
<reference evidence="7 8" key="1">
    <citation type="submission" date="2014-08" db="EMBL/GenBank/DDBJ databases">
        <authorList>
            <person name="den Bakker H.C."/>
        </authorList>
    </citation>
    <scope>NUCLEOTIDE SEQUENCE [LARGE SCALE GENOMIC DNA]</scope>
    <source>
        <strain evidence="7 8">DSM 18334</strain>
    </source>
</reference>
<evidence type="ECO:0000259" key="6">
    <source>
        <dbReference type="PROSITE" id="PS50123"/>
    </source>
</evidence>
<dbReference type="Proteomes" id="UP000029734">
    <property type="component" value="Unassembled WGS sequence"/>
</dbReference>
<evidence type="ECO:0000313" key="7">
    <source>
        <dbReference type="EMBL" id="KGE20180.1"/>
    </source>
</evidence>
<dbReference type="SMART" id="SM00138">
    <property type="entry name" value="MeTrc"/>
    <property type="match status" value="1"/>
</dbReference>
<dbReference type="Pfam" id="PF03705">
    <property type="entry name" value="CheR_N"/>
    <property type="match status" value="1"/>
</dbReference>
<protein>
    <recommendedName>
        <fullName evidence="2">protein-glutamate O-methyltransferase</fullName>
        <ecNumber evidence="2">2.1.1.80</ecNumber>
    </recommendedName>
</protein>
<organism evidence="7 8">
    <name type="scientific">Paenibacillus wynnii</name>
    <dbReference type="NCBI Taxonomy" id="268407"/>
    <lineage>
        <taxon>Bacteria</taxon>
        <taxon>Bacillati</taxon>
        <taxon>Bacillota</taxon>
        <taxon>Bacilli</taxon>
        <taxon>Bacillales</taxon>
        <taxon>Paenibacillaceae</taxon>
        <taxon>Paenibacillus</taxon>
    </lineage>
</organism>
<dbReference type="CDD" id="cd02440">
    <property type="entry name" value="AdoMet_MTases"/>
    <property type="match status" value="1"/>
</dbReference>
<dbReference type="InterPro" id="IPR000780">
    <property type="entry name" value="CheR_MeTrfase"/>
</dbReference>
<dbReference type="InterPro" id="IPR036804">
    <property type="entry name" value="CheR_N_sf"/>
</dbReference>
<dbReference type="InterPro" id="IPR022641">
    <property type="entry name" value="CheR_N"/>
</dbReference>
<dbReference type="Gene3D" id="3.40.50.150">
    <property type="entry name" value="Vaccinia Virus protein VP39"/>
    <property type="match status" value="1"/>
</dbReference>
<dbReference type="GO" id="GO:0032259">
    <property type="term" value="P:methylation"/>
    <property type="evidence" value="ECO:0007669"/>
    <property type="project" value="UniProtKB-KW"/>
</dbReference>
<dbReference type="PANTHER" id="PTHR24422">
    <property type="entry name" value="CHEMOTAXIS PROTEIN METHYLTRANSFERASE"/>
    <property type="match status" value="1"/>
</dbReference>
<dbReference type="GO" id="GO:0008983">
    <property type="term" value="F:protein-glutamate O-methyltransferase activity"/>
    <property type="evidence" value="ECO:0007669"/>
    <property type="project" value="UniProtKB-EC"/>
</dbReference>
<dbReference type="InterPro" id="IPR029063">
    <property type="entry name" value="SAM-dependent_MTases_sf"/>
</dbReference>
<evidence type="ECO:0000256" key="5">
    <source>
        <dbReference type="ARBA" id="ARBA00022691"/>
    </source>
</evidence>
<sequence length="271" mass="32258">MISINNREFSRLSSYIYAQLGIHLSNEKRSMVVGRLQNELIHLKVNSFSEYIDLVLQDRTGHLVNSLINKITTNHTYFMREEEHFAYLKETLLPKYLHTLKEKDLRIWCAACSTGEEPYTLAMLMNDFFQNDRLAWDTQVLATDVSDRVLELARKAEYTHEQIVPLSPLWKSQYLKKNENGNFTFHEKIKKDVIFRKFNLMEPNFPFRRKFHIIFCRNVMIYFDMETKTELLNKLYHSLESGGYLFIGHSESINRESTPFKYIMPAVYRKE</sequence>
<dbReference type="SUPFAM" id="SSF53335">
    <property type="entry name" value="S-adenosyl-L-methionine-dependent methyltransferases"/>
    <property type="match status" value="1"/>
</dbReference>
<evidence type="ECO:0000256" key="4">
    <source>
        <dbReference type="ARBA" id="ARBA00022679"/>
    </source>
</evidence>
<dbReference type="RefSeq" id="WP_036652176.1">
    <property type="nucleotide sequence ID" value="NZ_JQCR01000002.1"/>
</dbReference>
<dbReference type="STRING" id="268407.PWYN_13195"/>
<evidence type="ECO:0000256" key="2">
    <source>
        <dbReference type="ARBA" id="ARBA00012534"/>
    </source>
</evidence>
<dbReference type="InterPro" id="IPR050903">
    <property type="entry name" value="Bact_Chemotaxis_MeTrfase"/>
</dbReference>
<dbReference type="EMBL" id="JQCR01000002">
    <property type="protein sequence ID" value="KGE20180.1"/>
    <property type="molecule type" value="Genomic_DNA"/>
</dbReference>
<dbReference type="eggNOG" id="COG1352">
    <property type="taxonomic scope" value="Bacteria"/>
</dbReference>
<comment type="caution">
    <text evidence="7">The sequence shown here is derived from an EMBL/GenBank/DDBJ whole genome shotgun (WGS) entry which is preliminary data.</text>
</comment>
<feature type="domain" description="CheR-type methyltransferase" evidence="6">
    <location>
        <begin position="1"/>
        <end position="271"/>
    </location>
</feature>
<proteinExistence type="predicted"/>
<dbReference type="PANTHER" id="PTHR24422:SF26">
    <property type="entry name" value="CHEMOTAXIS PROTEIN METHYLTRANSFERASE"/>
    <property type="match status" value="1"/>
</dbReference>
<dbReference type="InterPro" id="IPR022642">
    <property type="entry name" value="CheR_C"/>
</dbReference>
<dbReference type="EC" id="2.1.1.80" evidence="2"/>
<keyword evidence="3" id="KW-0489">Methyltransferase</keyword>
<reference evidence="7 8" key="2">
    <citation type="submission" date="2014-10" db="EMBL/GenBank/DDBJ databases">
        <title>Comparative genomics of the Paenibacillus odorifer group.</title>
        <authorList>
            <person name="Tsai Y.-C."/>
            <person name="Martin N."/>
            <person name="Korlach J."/>
            <person name="Wiedmann M."/>
        </authorList>
    </citation>
    <scope>NUCLEOTIDE SEQUENCE [LARGE SCALE GENOMIC DNA]</scope>
    <source>
        <strain evidence="7 8">DSM 18334</strain>
    </source>
</reference>
<evidence type="ECO:0000313" key="8">
    <source>
        <dbReference type="Proteomes" id="UP000029734"/>
    </source>
</evidence>